<evidence type="ECO:0000313" key="3">
    <source>
        <dbReference type="EMBL" id="CAJ1405733.1"/>
    </source>
</evidence>
<dbReference type="Pfam" id="PF00535">
    <property type="entry name" value="Glycos_transf_2"/>
    <property type="match status" value="1"/>
</dbReference>
<feature type="region of interest" description="Disordered" evidence="1">
    <location>
        <begin position="183"/>
        <end position="257"/>
    </location>
</feature>
<dbReference type="Gene3D" id="3.90.550.10">
    <property type="entry name" value="Spore Coat Polysaccharide Biosynthesis Protein SpsA, Chain A"/>
    <property type="match status" value="1"/>
</dbReference>
<gene>
    <name evidence="3" type="ORF">EVOR1521_LOCUS27871</name>
</gene>
<evidence type="ECO:0000256" key="1">
    <source>
        <dbReference type="SAM" id="MobiDB-lite"/>
    </source>
</evidence>
<comment type="caution">
    <text evidence="3">The sequence shown here is derived from an EMBL/GenBank/DDBJ whole genome shotgun (WGS) entry which is preliminary data.</text>
</comment>
<evidence type="ECO:0000259" key="2">
    <source>
        <dbReference type="Pfam" id="PF00535"/>
    </source>
</evidence>
<feature type="compositionally biased region" description="Basic and acidic residues" evidence="1">
    <location>
        <begin position="213"/>
        <end position="223"/>
    </location>
</feature>
<dbReference type="SUPFAM" id="SSF53448">
    <property type="entry name" value="Nucleotide-diphospho-sugar transferases"/>
    <property type="match status" value="1"/>
</dbReference>
<sequence length="640" mass="69957">MAATNAMPAACNSGVWPAGGSMQMPQMPQMPMRVNGYVNSHNMPGPGSVQIAPARTARVSQPPPVGRVVAHAGPVAAPSASFAAPSSAAPRPGTYIVRHVTGPSPVPKSMWLPPQACVKRDGPIQVRPAMTSPTAMPQSSPTSSLPSASPVLPTPTSIPTPTAFTMPSATSITTPTAFTMPGTSVPSIPVPKSTAPSLGMGHGLSIASVTGSLEEKEKGDSPKEQVQVSSSPLSHKPKVNSTGTPQKAKTPSKRYHIRQDSVQWTQLERDLYEMSSGAYHPTEMAQMRRLPGGVLVGGTGVNFEVPGVPVGKKTPKRAANSGRVSIVAPSMSNRRHYHENLYRCFDAQKYPDKELIVIETYEDAPSEYLQKKMRVDERVVHITIKVQPGKDFTVGLKRNMTLHMATGEFIVNFDDDDLYAPGYVEKMVGLMQRERLVGVTLSAWYNYYTGKGVCTFSDPESWDEWADDQAELDEILYGYGFSYSHRRQPSLMFSYPNVGFAEDAPFFLKLRDIYGTDKVLLYKDNEGLCVHIMHRANTAQVLGSRTVSAQDIAALSVCDLKPFQRMIDNDFFRFSPWRPPVRLPALSVEINPDHLEVESEDVIPRLRASTLEGPGGFDIFDPPTRPRANTFRNDISCIEL</sequence>
<dbReference type="InterPro" id="IPR001173">
    <property type="entry name" value="Glyco_trans_2-like"/>
</dbReference>
<evidence type="ECO:0000313" key="4">
    <source>
        <dbReference type="Proteomes" id="UP001178507"/>
    </source>
</evidence>
<feature type="domain" description="Glycosyltransferase 2-like" evidence="2">
    <location>
        <begin position="339"/>
        <end position="443"/>
    </location>
</feature>
<dbReference type="InterPro" id="IPR029044">
    <property type="entry name" value="Nucleotide-diphossugar_trans"/>
</dbReference>
<keyword evidence="4" id="KW-1185">Reference proteome</keyword>
<feature type="compositionally biased region" description="Low complexity" evidence="1">
    <location>
        <begin position="137"/>
        <end position="151"/>
    </location>
</feature>
<organism evidence="3 4">
    <name type="scientific">Effrenium voratum</name>
    <dbReference type="NCBI Taxonomy" id="2562239"/>
    <lineage>
        <taxon>Eukaryota</taxon>
        <taxon>Sar</taxon>
        <taxon>Alveolata</taxon>
        <taxon>Dinophyceae</taxon>
        <taxon>Suessiales</taxon>
        <taxon>Symbiodiniaceae</taxon>
        <taxon>Effrenium</taxon>
    </lineage>
</organism>
<name>A0AA36JIP6_9DINO</name>
<dbReference type="Proteomes" id="UP001178507">
    <property type="component" value="Unassembled WGS sequence"/>
</dbReference>
<dbReference type="AlphaFoldDB" id="A0AA36JIP6"/>
<dbReference type="CDD" id="cd00761">
    <property type="entry name" value="Glyco_tranf_GTA_type"/>
    <property type="match status" value="1"/>
</dbReference>
<protein>
    <recommendedName>
        <fullName evidence="2">Glycosyltransferase 2-like domain-containing protein</fullName>
    </recommendedName>
</protein>
<feature type="region of interest" description="Disordered" evidence="1">
    <location>
        <begin position="127"/>
        <end position="166"/>
    </location>
</feature>
<reference evidence="3" key="1">
    <citation type="submission" date="2023-08" db="EMBL/GenBank/DDBJ databases">
        <authorList>
            <person name="Chen Y."/>
            <person name="Shah S."/>
            <person name="Dougan E. K."/>
            <person name="Thang M."/>
            <person name="Chan C."/>
        </authorList>
    </citation>
    <scope>NUCLEOTIDE SEQUENCE</scope>
</reference>
<feature type="compositionally biased region" description="Polar residues" evidence="1">
    <location>
        <begin position="224"/>
        <end position="249"/>
    </location>
</feature>
<accession>A0AA36JIP6</accession>
<dbReference type="EMBL" id="CAUJNA010003599">
    <property type="protein sequence ID" value="CAJ1405733.1"/>
    <property type="molecule type" value="Genomic_DNA"/>
</dbReference>
<proteinExistence type="predicted"/>